<keyword evidence="2" id="KW-0812">Transmembrane</keyword>
<organism evidence="3 4">
    <name type="scientific">Amycolatopsis umgeniensis</name>
    <dbReference type="NCBI Taxonomy" id="336628"/>
    <lineage>
        <taxon>Bacteria</taxon>
        <taxon>Bacillati</taxon>
        <taxon>Actinomycetota</taxon>
        <taxon>Actinomycetes</taxon>
        <taxon>Pseudonocardiales</taxon>
        <taxon>Pseudonocardiaceae</taxon>
        <taxon>Amycolatopsis</taxon>
    </lineage>
</organism>
<evidence type="ECO:0000313" key="4">
    <source>
        <dbReference type="Proteomes" id="UP000580861"/>
    </source>
</evidence>
<feature type="transmembrane region" description="Helical" evidence="2">
    <location>
        <begin position="104"/>
        <end position="126"/>
    </location>
</feature>
<comment type="caution">
    <text evidence="3">The sequence shown here is derived from an EMBL/GenBank/DDBJ whole genome shotgun (WGS) entry which is preliminary data.</text>
</comment>
<feature type="compositionally biased region" description="Pro residues" evidence="1">
    <location>
        <begin position="265"/>
        <end position="274"/>
    </location>
</feature>
<name>A0A841BCR9_9PSEU</name>
<evidence type="ECO:0000256" key="2">
    <source>
        <dbReference type="SAM" id="Phobius"/>
    </source>
</evidence>
<gene>
    <name evidence="3" type="ORF">HDA45_006847</name>
</gene>
<feature type="transmembrane region" description="Helical" evidence="2">
    <location>
        <begin position="138"/>
        <end position="157"/>
    </location>
</feature>
<proteinExistence type="predicted"/>
<accession>A0A841BCR9</accession>
<protein>
    <submittedName>
        <fullName evidence="3">Uncharacterized protein</fullName>
    </submittedName>
</protein>
<sequence length="274" mass="28928">MSAPQQQPYQPTGPFGAMQPVQTPVAAPRPPSDARLPRLFAAMMGVFAGLLVLVGTFLPQSTYEQLSDGKAVSKFAETGWTRSFDIEPSAEEKEFYDKTHVARYGIPLSAVALTLFAGAAVGFASYRRSSGSPAATTSRTLLVAGGAGTAIGVWMLGMDISASLSFGQDTGRFVSRYGTGSGFWILLAGGLVALLTIGLAIVAHRREPEPPRQAPYAVGYAPYAPGVPQQQYPQQPPPQAYEPPSPPTPPSGSALQQQDILRPSPDNPPQPGNM</sequence>
<feature type="compositionally biased region" description="Polar residues" evidence="1">
    <location>
        <begin position="1"/>
        <end position="10"/>
    </location>
</feature>
<feature type="transmembrane region" description="Helical" evidence="2">
    <location>
        <begin position="39"/>
        <end position="58"/>
    </location>
</feature>
<dbReference type="EMBL" id="JACHMX010000001">
    <property type="protein sequence ID" value="MBB5856760.1"/>
    <property type="molecule type" value="Genomic_DNA"/>
</dbReference>
<keyword evidence="4" id="KW-1185">Reference proteome</keyword>
<dbReference type="RefSeq" id="WP_184902396.1">
    <property type="nucleotide sequence ID" value="NZ_JACHMX010000001.1"/>
</dbReference>
<evidence type="ECO:0000313" key="3">
    <source>
        <dbReference type="EMBL" id="MBB5856760.1"/>
    </source>
</evidence>
<keyword evidence="2" id="KW-0472">Membrane</keyword>
<feature type="transmembrane region" description="Helical" evidence="2">
    <location>
        <begin position="183"/>
        <end position="203"/>
    </location>
</feature>
<feature type="compositionally biased region" description="Pro residues" evidence="1">
    <location>
        <begin position="234"/>
        <end position="250"/>
    </location>
</feature>
<feature type="region of interest" description="Disordered" evidence="1">
    <location>
        <begin position="210"/>
        <end position="274"/>
    </location>
</feature>
<feature type="compositionally biased region" description="Low complexity" evidence="1">
    <location>
        <begin position="214"/>
        <end position="233"/>
    </location>
</feature>
<dbReference type="Proteomes" id="UP000580861">
    <property type="component" value="Unassembled WGS sequence"/>
</dbReference>
<evidence type="ECO:0000256" key="1">
    <source>
        <dbReference type="SAM" id="MobiDB-lite"/>
    </source>
</evidence>
<reference evidence="3 4" key="1">
    <citation type="submission" date="2020-08" db="EMBL/GenBank/DDBJ databases">
        <title>Sequencing the genomes of 1000 actinobacteria strains.</title>
        <authorList>
            <person name="Klenk H.-P."/>
        </authorList>
    </citation>
    <scope>NUCLEOTIDE SEQUENCE [LARGE SCALE GENOMIC DNA]</scope>
    <source>
        <strain evidence="3 4">DSM 45272</strain>
    </source>
</reference>
<feature type="region of interest" description="Disordered" evidence="1">
    <location>
        <begin position="1"/>
        <end position="30"/>
    </location>
</feature>
<keyword evidence="2" id="KW-1133">Transmembrane helix</keyword>
<dbReference type="AlphaFoldDB" id="A0A841BCR9"/>